<comment type="caution">
    <text evidence="1">The sequence shown here is derived from an EMBL/GenBank/DDBJ whole genome shotgun (WGS) entry which is preliminary data.</text>
</comment>
<dbReference type="AlphaFoldDB" id="A0AA92UW79"/>
<dbReference type="RefSeq" id="WP_118192412.1">
    <property type="nucleotide sequence ID" value="NZ_QSFW01000059.1"/>
</dbReference>
<reference evidence="1 2" key="1">
    <citation type="submission" date="2018-08" db="EMBL/GenBank/DDBJ databases">
        <title>A genome reference for cultivated species of the human gut microbiota.</title>
        <authorList>
            <person name="Zou Y."/>
            <person name="Xue W."/>
            <person name="Luo G."/>
        </authorList>
    </citation>
    <scope>NUCLEOTIDE SEQUENCE [LARGE SCALE GENOMIC DNA]</scope>
    <source>
        <strain evidence="1 2">AM42-23AC</strain>
    </source>
</reference>
<dbReference type="Proteomes" id="UP000284990">
    <property type="component" value="Unassembled WGS sequence"/>
</dbReference>
<accession>A0AA92UW79</accession>
<evidence type="ECO:0000313" key="2">
    <source>
        <dbReference type="Proteomes" id="UP000284990"/>
    </source>
</evidence>
<organism evidence="1 2">
    <name type="scientific">Segatella copri</name>
    <dbReference type="NCBI Taxonomy" id="165179"/>
    <lineage>
        <taxon>Bacteria</taxon>
        <taxon>Pseudomonadati</taxon>
        <taxon>Bacteroidota</taxon>
        <taxon>Bacteroidia</taxon>
        <taxon>Bacteroidales</taxon>
        <taxon>Prevotellaceae</taxon>
        <taxon>Segatella</taxon>
    </lineage>
</organism>
<dbReference type="EMBL" id="QSFW01000059">
    <property type="protein sequence ID" value="RHA81921.1"/>
    <property type="molecule type" value="Genomic_DNA"/>
</dbReference>
<sequence>MSRLRIEYKSEPQKGEPFLKAEGSIEVMYPSEVEEIKAKLFALGVRYNDMKVYLIEQMSNL</sequence>
<protein>
    <submittedName>
        <fullName evidence="1">Uncharacterized protein</fullName>
    </submittedName>
</protein>
<gene>
    <name evidence="1" type="ORF">DW916_16505</name>
</gene>
<evidence type="ECO:0000313" key="1">
    <source>
        <dbReference type="EMBL" id="RHA81921.1"/>
    </source>
</evidence>
<name>A0AA92UW79_9BACT</name>
<proteinExistence type="predicted"/>